<accession>A0A6G1Q7U2</accession>
<reference evidence="2 3" key="1">
    <citation type="submission" date="2019-02" db="EMBL/GenBank/DDBJ databases">
        <title>Opniocepnalus argus genome.</title>
        <authorList>
            <person name="Zhou C."/>
            <person name="Xiao S."/>
        </authorList>
    </citation>
    <scope>NUCLEOTIDE SEQUENCE [LARGE SCALE GENOMIC DNA]</scope>
    <source>
        <strain evidence="2">OARG1902GOOAL</strain>
        <tissue evidence="2">Muscle</tissue>
    </source>
</reference>
<name>A0A6G1Q7U2_CHAAH</name>
<dbReference type="AlphaFoldDB" id="A0A6G1Q7U2"/>
<evidence type="ECO:0000256" key="1">
    <source>
        <dbReference type="SAM" id="MobiDB-lite"/>
    </source>
</evidence>
<reference evidence="3" key="2">
    <citation type="submission" date="2019-02" db="EMBL/GenBank/DDBJ databases">
        <title>Opniocepnalus argus Var Kimnra genome.</title>
        <authorList>
            <person name="Zhou C."/>
            <person name="Xiao S."/>
        </authorList>
    </citation>
    <scope>NUCLEOTIDE SEQUENCE [LARGE SCALE GENOMIC DNA]</scope>
</reference>
<feature type="region of interest" description="Disordered" evidence="1">
    <location>
        <begin position="1"/>
        <end position="31"/>
    </location>
</feature>
<evidence type="ECO:0000313" key="2">
    <source>
        <dbReference type="EMBL" id="KAF3698577.1"/>
    </source>
</evidence>
<protein>
    <submittedName>
        <fullName evidence="2">Uncharacterized protein</fullName>
    </submittedName>
</protein>
<evidence type="ECO:0000313" key="3">
    <source>
        <dbReference type="Proteomes" id="UP000503349"/>
    </source>
</evidence>
<keyword evidence="3" id="KW-1185">Reference proteome</keyword>
<organism evidence="2 3">
    <name type="scientific">Channa argus</name>
    <name type="common">Northern snakehead</name>
    <name type="synonym">Ophicephalus argus</name>
    <dbReference type="NCBI Taxonomy" id="215402"/>
    <lineage>
        <taxon>Eukaryota</taxon>
        <taxon>Metazoa</taxon>
        <taxon>Chordata</taxon>
        <taxon>Craniata</taxon>
        <taxon>Vertebrata</taxon>
        <taxon>Euteleostomi</taxon>
        <taxon>Actinopterygii</taxon>
        <taxon>Neopterygii</taxon>
        <taxon>Teleostei</taxon>
        <taxon>Neoteleostei</taxon>
        <taxon>Acanthomorphata</taxon>
        <taxon>Anabantaria</taxon>
        <taxon>Anabantiformes</taxon>
        <taxon>Channoidei</taxon>
        <taxon>Channidae</taxon>
        <taxon>Channa</taxon>
    </lineage>
</organism>
<sequence length="86" mass="9578">MMLKPRCPSNDTSQRQRRDFTVSPQRPQQQHTFAKQLNVWSKVPGDLSLTLSSPSPEVCPGKKTSLVSELISGILVSAWRNAGKKD</sequence>
<feature type="compositionally biased region" description="Polar residues" evidence="1">
    <location>
        <begin position="22"/>
        <end position="31"/>
    </location>
</feature>
<dbReference type="EMBL" id="CM015725">
    <property type="protein sequence ID" value="KAF3698577.1"/>
    <property type="molecule type" value="Genomic_DNA"/>
</dbReference>
<dbReference type="Proteomes" id="UP000503349">
    <property type="component" value="Chromosome 14"/>
</dbReference>
<proteinExistence type="predicted"/>
<gene>
    <name evidence="2" type="ORF">EXN66_Car014264</name>
</gene>